<dbReference type="SUPFAM" id="SSF49503">
    <property type="entry name" value="Cupredoxins"/>
    <property type="match status" value="1"/>
</dbReference>
<feature type="transmembrane region" description="Helical" evidence="20">
    <location>
        <begin position="94"/>
        <end position="115"/>
    </location>
</feature>
<organism evidence="23 24">
    <name type="scientific">Pseudomonas viridiflava</name>
    <name type="common">Phytomonas viridiflava</name>
    <dbReference type="NCBI Taxonomy" id="33069"/>
    <lineage>
        <taxon>Bacteria</taxon>
        <taxon>Pseudomonadati</taxon>
        <taxon>Pseudomonadota</taxon>
        <taxon>Gammaproteobacteria</taxon>
        <taxon>Pseudomonadales</taxon>
        <taxon>Pseudomonadaceae</taxon>
        <taxon>Pseudomonas</taxon>
    </lineage>
</organism>
<evidence type="ECO:0000256" key="14">
    <source>
        <dbReference type="ARBA" id="ARBA00023288"/>
    </source>
</evidence>
<protein>
    <recommendedName>
        <fullName evidence="3">Cytochrome bo(3) ubiquinol oxidase subunit 2</fullName>
    </recommendedName>
    <alternativeName>
        <fullName evidence="18">Cytochrome o ubiquinol oxidase subunit 2</fullName>
    </alternativeName>
    <alternativeName>
        <fullName evidence="15">Oxidase bo(3) subunit 2</fullName>
    </alternativeName>
    <alternativeName>
        <fullName evidence="16">Ubiquinol oxidase polypeptide II</fullName>
    </alternativeName>
    <alternativeName>
        <fullName evidence="17">Ubiquinol oxidase subunit 2</fullName>
    </alternativeName>
</protein>
<keyword evidence="4" id="KW-0813">Transport</keyword>
<keyword evidence="13" id="KW-0564">Palmitate</keyword>
<evidence type="ECO:0000256" key="11">
    <source>
        <dbReference type="ARBA" id="ARBA00023002"/>
    </source>
</evidence>
<feature type="domain" description="Cytochrome oxidase subunit II transmembrane region profile" evidence="22">
    <location>
        <begin position="106"/>
        <end position="203"/>
    </location>
</feature>
<evidence type="ECO:0000256" key="20">
    <source>
        <dbReference type="SAM" id="Phobius"/>
    </source>
</evidence>
<dbReference type="InterPro" id="IPR008972">
    <property type="entry name" value="Cupredoxin"/>
</dbReference>
<evidence type="ECO:0000256" key="9">
    <source>
        <dbReference type="ARBA" id="ARBA00022982"/>
    </source>
</evidence>
<keyword evidence="6" id="KW-0679">Respiratory chain</keyword>
<evidence type="ECO:0000256" key="6">
    <source>
        <dbReference type="ARBA" id="ARBA00022660"/>
    </source>
</evidence>
<dbReference type="PROSITE" id="PS50857">
    <property type="entry name" value="COX2_CUA"/>
    <property type="match status" value="1"/>
</dbReference>
<dbReference type="InterPro" id="IPR036257">
    <property type="entry name" value="Cyt_c_oxidase_su2_TM_sf"/>
</dbReference>
<feature type="domain" description="Cytochrome oxidase subunit II copper A binding" evidence="21">
    <location>
        <begin position="209"/>
        <end position="321"/>
    </location>
</feature>
<dbReference type="InterPro" id="IPR034227">
    <property type="entry name" value="CuRO_UO_II"/>
</dbReference>
<evidence type="ECO:0000256" key="3">
    <source>
        <dbReference type="ARBA" id="ARBA00014692"/>
    </source>
</evidence>
<reference evidence="23 24" key="1">
    <citation type="submission" date="2018-08" db="EMBL/GenBank/DDBJ databases">
        <title>Recombination of ecologically and evolutionarily significant loci maintains genetic cohesion in the Pseudomonas syringae species complex.</title>
        <authorList>
            <person name="Dillon M."/>
            <person name="Thakur S."/>
            <person name="Almeida R.N.D."/>
            <person name="Weir B.S."/>
            <person name="Guttman D.S."/>
        </authorList>
    </citation>
    <scope>NUCLEOTIDE SEQUENCE [LARGE SCALE GENOMIC DNA]</scope>
    <source>
        <strain evidence="23 24">ICMP 19473</strain>
    </source>
</reference>
<keyword evidence="9" id="KW-0249">Electron transport</keyword>
<gene>
    <name evidence="23" type="ORF">ALP40_04608</name>
</gene>
<dbReference type="InterPro" id="IPR002429">
    <property type="entry name" value="CcO_II-like_C"/>
</dbReference>
<comment type="subcellular location">
    <subcellularLocation>
        <location evidence="1">Cell membrane</location>
        <topology evidence="1">Multi-pass membrane protein</topology>
    </subcellularLocation>
</comment>
<feature type="region of interest" description="Disordered" evidence="19">
    <location>
        <begin position="375"/>
        <end position="398"/>
    </location>
</feature>
<keyword evidence="11" id="KW-0560">Oxidoreductase</keyword>
<dbReference type="Proteomes" id="UP000273854">
    <property type="component" value="Unassembled WGS sequence"/>
</dbReference>
<dbReference type="InterPro" id="IPR011759">
    <property type="entry name" value="Cyt_c_oxidase_su2_TM_dom"/>
</dbReference>
<dbReference type="GO" id="GO:0009486">
    <property type="term" value="F:cytochrome bo3 ubiquinol oxidase activity"/>
    <property type="evidence" value="ECO:0007669"/>
    <property type="project" value="InterPro"/>
</dbReference>
<evidence type="ECO:0000259" key="22">
    <source>
        <dbReference type="PROSITE" id="PS50999"/>
    </source>
</evidence>
<evidence type="ECO:0000256" key="19">
    <source>
        <dbReference type="SAM" id="MobiDB-lite"/>
    </source>
</evidence>
<evidence type="ECO:0000256" key="15">
    <source>
        <dbReference type="ARBA" id="ARBA00030074"/>
    </source>
</evidence>
<feature type="compositionally biased region" description="Basic and acidic residues" evidence="19">
    <location>
        <begin position="375"/>
        <end position="390"/>
    </location>
</feature>
<evidence type="ECO:0000256" key="17">
    <source>
        <dbReference type="ARBA" id="ARBA00031885"/>
    </source>
</evidence>
<comment type="caution">
    <text evidence="23">The sequence shown here is derived from an EMBL/GenBank/DDBJ whole genome shotgun (WGS) entry which is preliminary data.</text>
</comment>
<dbReference type="GO" id="GO:0016682">
    <property type="term" value="F:oxidoreductase activity, acting on diphenols and related substances as donors, oxygen as acceptor"/>
    <property type="evidence" value="ECO:0007669"/>
    <property type="project" value="InterPro"/>
</dbReference>
<evidence type="ECO:0000313" key="24">
    <source>
        <dbReference type="Proteomes" id="UP000273854"/>
    </source>
</evidence>
<evidence type="ECO:0000256" key="12">
    <source>
        <dbReference type="ARBA" id="ARBA00023136"/>
    </source>
</evidence>
<keyword evidence="14" id="KW-0449">Lipoprotein</keyword>
<evidence type="ECO:0000256" key="13">
    <source>
        <dbReference type="ARBA" id="ARBA00023139"/>
    </source>
</evidence>
<dbReference type="AlphaFoldDB" id="A0A3M5P727"/>
<proteinExistence type="inferred from homology"/>
<dbReference type="GO" id="GO:0005886">
    <property type="term" value="C:plasma membrane"/>
    <property type="evidence" value="ECO:0007669"/>
    <property type="project" value="UniProtKB-SubCell"/>
</dbReference>
<sequence length="398" mass="44389">MYSGRQRNAGLPGRIMATLKASALHIGQFQQLKIRIHSSIRICRYVTLAYWQALVQFKEIAGTGRVKCWRSKPNCTAQAAFRGREMSKKRYPRFFGFLALFCMLLLSGCDGVPLLDPKGQVGIEQRNLIVIATLLMLIVVIPVILMTLIFAWKYRATNKAAKYTPDWSHSTKIEIAVWGVPMLLLVFLGYYTYVSTHELDPYRPLESDVKPVTIQAISVDWKWIFVYPEYNIATVNKIVFPANTPINFQVTSDSVMNSLFIPGLGGQIYAMAGMHTKLHLIANEVHEFNGISANYSGAGFTGMKFKANSVSQADFDNWVAEVRNSPKKLGPAEYAELLKPSERNPVELFSTVTPNLFQIVIDKYEGMNPGKKVVAGEKETASIDGAEKSKNSAAGAEE</sequence>
<dbReference type="CDD" id="cd04212">
    <property type="entry name" value="CuRO_UO_II"/>
    <property type="match status" value="1"/>
</dbReference>
<dbReference type="GO" id="GO:0005507">
    <property type="term" value="F:copper ion binding"/>
    <property type="evidence" value="ECO:0007669"/>
    <property type="project" value="InterPro"/>
</dbReference>
<dbReference type="PROSITE" id="PS50999">
    <property type="entry name" value="COX2_TM"/>
    <property type="match status" value="1"/>
</dbReference>
<dbReference type="SUPFAM" id="SSF81464">
    <property type="entry name" value="Cytochrome c oxidase subunit II-like, transmembrane region"/>
    <property type="match status" value="1"/>
</dbReference>
<evidence type="ECO:0000256" key="10">
    <source>
        <dbReference type="ARBA" id="ARBA00022989"/>
    </source>
</evidence>
<keyword evidence="12 20" id="KW-0472">Membrane</keyword>
<evidence type="ECO:0000256" key="18">
    <source>
        <dbReference type="ARBA" id="ARBA00032187"/>
    </source>
</evidence>
<evidence type="ECO:0000259" key="21">
    <source>
        <dbReference type="PROSITE" id="PS50857"/>
    </source>
</evidence>
<dbReference type="InterPro" id="IPR045187">
    <property type="entry name" value="CcO_II"/>
</dbReference>
<dbReference type="InterPro" id="IPR006333">
    <property type="entry name" value="Cyt_o_ubiquinol_oxidase_su2"/>
</dbReference>
<keyword evidence="7 20" id="KW-0812">Transmembrane</keyword>
<evidence type="ECO:0000256" key="2">
    <source>
        <dbReference type="ARBA" id="ARBA00007866"/>
    </source>
</evidence>
<comment type="similarity">
    <text evidence="2">Belongs to the cytochrome c oxidase subunit 2 family.</text>
</comment>
<dbReference type="InterPro" id="IPR010514">
    <property type="entry name" value="COX_ARM"/>
</dbReference>
<keyword evidence="5" id="KW-1003">Cell membrane</keyword>
<evidence type="ECO:0000313" key="23">
    <source>
        <dbReference type="EMBL" id="RMT80559.1"/>
    </source>
</evidence>
<dbReference type="GO" id="GO:0042773">
    <property type="term" value="P:ATP synthesis coupled electron transport"/>
    <property type="evidence" value="ECO:0007669"/>
    <property type="project" value="TreeGrafter"/>
</dbReference>
<evidence type="ECO:0000256" key="5">
    <source>
        <dbReference type="ARBA" id="ARBA00022475"/>
    </source>
</evidence>
<evidence type="ECO:0000256" key="16">
    <source>
        <dbReference type="ARBA" id="ARBA00030198"/>
    </source>
</evidence>
<keyword evidence="10 20" id="KW-1133">Transmembrane helix</keyword>
<dbReference type="GO" id="GO:0004129">
    <property type="term" value="F:cytochrome-c oxidase activity"/>
    <property type="evidence" value="ECO:0007669"/>
    <property type="project" value="InterPro"/>
</dbReference>
<dbReference type="EMBL" id="RBTP01000042">
    <property type="protein sequence ID" value="RMT80559.1"/>
    <property type="molecule type" value="Genomic_DNA"/>
</dbReference>
<accession>A0A3M5P727</accession>
<feature type="transmembrane region" description="Helical" evidence="20">
    <location>
        <begin position="173"/>
        <end position="193"/>
    </location>
</feature>
<evidence type="ECO:0000256" key="4">
    <source>
        <dbReference type="ARBA" id="ARBA00022448"/>
    </source>
</evidence>
<keyword evidence="8" id="KW-0732">Signal</keyword>
<dbReference type="Pfam" id="PF06481">
    <property type="entry name" value="COX_ARM"/>
    <property type="match status" value="1"/>
</dbReference>
<dbReference type="PANTHER" id="PTHR22888">
    <property type="entry name" value="CYTOCHROME C OXIDASE, SUBUNIT II"/>
    <property type="match status" value="1"/>
</dbReference>
<name>A0A3M5P727_PSEVI</name>
<evidence type="ECO:0000256" key="7">
    <source>
        <dbReference type="ARBA" id="ARBA00022692"/>
    </source>
</evidence>
<dbReference type="PANTHER" id="PTHR22888:SF18">
    <property type="entry name" value="CYTOCHROME BO(3) UBIQUINOL OXIDASE SUBUNIT 2"/>
    <property type="match status" value="1"/>
</dbReference>
<dbReference type="NCBIfam" id="TIGR01433">
    <property type="entry name" value="CyoA"/>
    <property type="match status" value="1"/>
</dbReference>
<dbReference type="Gene3D" id="1.10.287.90">
    <property type="match status" value="1"/>
</dbReference>
<feature type="transmembrane region" description="Helical" evidence="20">
    <location>
        <begin position="127"/>
        <end position="152"/>
    </location>
</feature>
<evidence type="ECO:0000256" key="8">
    <source>
        <dbReference type="ARBA" id="ARBA00022729"/>
    </source>
</evidence>
<evidence type="ECO:0000256" key="1">
    <source>
        <dbReference type="ARBA" id="ARBA00004651"/>
    </source>
</evidence>
<dbReference type="Gene3D" id="2.60.40.420">
    <property type="entry name" value="Cupredoxins - blue copper proteins"/>
    <property type="match status" value="1"/>
</dbReference>